<dbReference type="GO" id="GO:0016787">
    <property type="term" value="F:hydrolase activity"/>
    <property type="evidence" value="ECO:0007669"/>
    <property type="project" value="UniProtKB-KW"/>
</dbReference>
<organism evidence="1 2">
    <name type="scientific">Candidatus Nanohalobium constans</name>
    <dbReference type="NCBI Taxonomy" id="2565781"/>
    <lineage>
        <taxon>Archaea</taxon>
        <taxon>Candidatus Nanohalarchaeota</taxon>
        <taxon>Candidatus Nanohalobia</taxon>
        <taxon>Candidatus Nanohalobiales</taxon>
        <taxon>Candidatus Nanohalobiaceae</taxon>
        <taxon>Candidatus Nanohalobium</taxon>
    </lineage>
</organism>
<dbReference type="SUPFAM" id="SSF53474">
    <property type="entry name" value="alpha/beta-Hydrolases"/>
    <property type="match status" value="1"/>
</dbReference>
<gene>
    <name evidence="1" type="primary">ydeN</name>
    <name evidence="1" type="ORF">LC1Nh_0167</name>
</gene>
<dbReference type="InterPro" id="IPR010662">
    <property type="entry name" value="RBBP9/YdeN"/>
</dbReference>
<evidence type="ECO:0000313" key="2">
    <source>
        <dbReference type="Proteomes" id="UP000377803"/>
    </source>
</evidence>
<dbReference type="Proteomes" id="UP000377803">
    <property type="component" value="Chromosome"/>
</dbReference>
<reference evidence="2" key="1">
    <citation type="submission" date="2019-05" db="EMBL/GenBank/DDBJ databases">
        <title>Candidatus Nanohalobium constans, a novel model system to study the DPANN nano-sized archaea: genomic and physiological characterization of a nanoarchaeon co-cultured with its chitinotrophic host.</title>
        <authorList>
            <person name="La Cono V."/>
            <person name="Arcadi E."/>
            <person name="Crisafi F."/>
            <person name="Denaro R."/>
            <person name="La Spada G."/>
            <person name="Messina E."/>
            <person name="Smedile F."/>
            <person name="Toshchakov S.V."/>
            <person name="Shevchenko M.A."/>
            <person name="Golyshin P.N."/>
            <person name="Golyshina O.V."/>
            <person name="Ferrer M."/>
            <person name="Rohde M."/>
            <person name="Mushegian A."/>
            <person name="Sorokin D.Y."/>
            <person name="Giuliano L."/>
            <person name="Yakimov M.M."/>
        </authorList>
    </citation>
    <scope>NUCLEOTIDE SEQUENCE [LARGE SCALE GENOMIC DNA]</scope>
    <source>
        <strain evidence="2">LC1Nh</strain>
    </source>
</reference>
<keyword evidence="2" id="KW-1185">Reference proteome</keyword>
<dbReference type="AlphaFoldDB" id="A0A5Q0UF05"/>
<dbReference type="GeneID" id="42364548"/>
<name>A0A5Q0UF05_9ARCH</name>
<dbReference type="PANTHER" id="PTHR15394">
    <property type="entry name" value="SERINE HYDROLASE RBBP9"/>
    <property type="match status" value="1"/>
</dbReference>
<protein>
    <submittedName>
        <fullName evidence="1">Putative esterase of the alpha/beta hydrolase fold</fullName>
    </submittedName>
</protein>
<dbReference type="KEGG" id="ncon:LC1Nh_0167"/>
<keyword evidence="1" id="KW-0378">Hydrolase</keyword>
<accession>A0A5Q0UF05</accession>
<dbReference type="PANTHER" id="PTHR15394:SF3">
    <property type="entry name" value="SERINE HYDROLASE RBBP9"/>
    <property type="match status" value="1"/>
</dbReference>
<dbReference type="InterPro" id="IPR029058">
    <property type="entry name" value="AB_hydrolase_fold"/>
</dbReference>
<dbReference type="RefSeq" id="WP_217907062.1">
    <property type="nucleotide sequence ID" value="NZ_CP040089.1"/>
</dbReference>
<sequence>MEKAFIFHGTGASRDDHWFPWLEEKLEEKGVEVCRPDFPTPEGQELENWLEVLDKQEIEIDKDTVLIGHSLGAVFILNILNRRDLDIEAAHLVSAWTGLLPNEQFNEWNSTFQDADFDFEKIKRSIGEIHQFHSASDPYVPLEKAEELAVNLESNLHLKADAGHFNTDSGYTEFPDLWKMIEEK</sequence>
<dbReference type="EMBL" id="CP040089">
    <property type="protein sequence ID" value="QGA80074.1"/>
    <property type="molecule type" value="Genomic_DNA"/>
</dbReference>
<evidence type="ECO:0000313" key="1">
    <source>
        <dbReference type="EMBL" id="QGA80074.1"/>
    </source>
</evidence>
<dbReference type="Pfam" id="PF06821">
    <property type="entry name" value="Ser_hydrolase"/>
    <property type="match status" value="1"/>
</dbReference>
<proteinExistence type="predicted"/>
<dbReference type="Gene3D" id="3.40.50.1820">
    <property type="entry name" value="alpha/beta hydrolase"/>
    <property type="match status" value="1"/>
</dbReference>